<dbReference type="STRING" id="1209926.A0A1G4ANZ5"/>
<name>A0A1G4ANZ5_9PEZI</name>
<evidence type="ECO:0008006" key="5">
    <source>
        <dbReference type="Google" id="ProtNLM"/>
    </source>
</evidence>
<feature type="compositionally biased region" description="Polar residues" evidence="1">
    <location>
        <begin position="14"/>
        <end position="25"/>
    </location>
</feature>
<evidence type="ECO:0000256" key="1">
    <source>
        <dbReference type="SAM" id="MobiDB-lite"/>
    </source>
</evidence>
<reference evidence="3 4" key="1">
    <citation type="submission" date="2016-09" db="EMBL/GenBank/DDBJ databases">
        <authorList>
            <person name="Capua I."/>
            <person name="De Benedictis P."/>
            <person name="Joannis T."/>
            <person name="Lombin L.H."/>
            <person name="Cattoli G."/>
        </authorList>
    </citation>
    <scope>NUCLEOTIDE SEQUENCE [LARGE SCALE GENOMIC DNA]</scope>
    <source>
        <strain evidence="3 4">IMI 309357</strain>
    </source>
</reference>
<keyword evidence="2" id="KW-0472">Membrane</keyword>
<dbReference type="RefSeq" id="XP_022467948.1">
    <property type="nucleotide sequence ID" value="XM_022625528.1"/>
</dbReference>
<sequence>MPSNSPERHLVASENHNIASRQASQDSDHEVKYQTGLMPAEYTGLEVASPSPSPGMQYYQPAPGAAPAATAPGGYAPYHDQHNGLGYESHQQYPAHSAAGTAYGASQTGIPPKKNKRIWGIPAATFCVAVVALVFFLGTIGASAAAGTIAQTHAAYVQTCEAKLEKSSSPSACATSGSPAASASASASGTAALSASAAATASSSSASSTPTSFTSIPLPGQASSILGEATTNCPDLSSENKTYTVPGSNLRFVRECGNNYPTNDLGHIPLTRMEDCMNLCAALAVTTQSTDGPCIGVAWVTAGKQGTDENYCWLKSAKGAPDPKANIEAAWLERT</sequence>
<dbReference type="Proteomes" id="UP000176998">
    <property type="component" value="Unassembled WGS sequence"/>
</dbReference>
<dbReference type="GeneID" id="34567038"/>
<accession>A0A1G4ANZ5</accession>
<evidence type="ECO:0000313" key="4">
    <source>
        <dbReference type="Proteomes" id="UP000176998"/>
    </source>
</evidence>
<feature type="compositionally biased region" description="Basic and acidic residues" evidence="1">
    <location>
        <begin position="1"/>
        <end position="11"/>
    </location>
</feature>
<proteinExistence type="predicted"/>
<comment type="caution">
    <text evidence="3">The sequence shown here is derived from an EMBL/GenBank/DDBJ whole genome shotgun (WGS) entry which is preliminary data.</text>
</comment>
<gene>
    <name evidence="3" type="ORF">CORC01_13913</name>
</gene>
<evidence type="ECO:0000313" key="3">
    <source>
        <dbReference type="EMBL" id="OHE90773.1"/>
    </source>
</evidence>
<dbReference type="EMBL" id="MJBS01000223">
    <property type="protein sequence ID" value="OHE90773.1"/>
    <property type="molecule type" value="Genomic_DNA"/>
</dbReference>
<keyword evidence="2" id="KW-0812">Transmembrane</keyword>
<protein>
    <recommendedName>
        <fullName evidence="5">Apple domain-containing protein</fullName>
    </recommendedName>
</protein>
<organism evidence="3 4">
    <name type="scientific">Colletotrichum orchidophilum</name>
    <dbReference type="NCBI Taxonomy" id="1209926"/>
    <lineage>
        <taxon>Eukaryota</taxon>
        <taxon>Fungi</taxon>
        <taxon>Dikarya</taxon>
        <taxon>Ascomycota</taxon>
        <taxon>Pezizomycotina</taxon>
        <taxon>Sordariomycetes</taxon>
        <taxon>Hypocreomycetidae</taxon>
        <taxon>Glomerellales</taxon>
        <taxon>Glomerellaceae</taxon>
        <taxon>Colletotrichum</taxon>
    </lineage>
</organism>
<dbReference type="AlphaFoldDB" id="A0A1G4ANZ5"/>
<keyword evidence="2" id="KW-1133">Transmembrane helix</keyword>
<dbReference type="OrthoDB" id="4843036at2759"/>
<feature type="region of interest" description="Disordered" evidence="1">
    <location>
        <begin position="1"/>
        <end position="36"/>
    </location>
</feature>
<keyword evidence="4" id="KW-1185">Reference proteome</keyword>
<evidence type="ECO:0000256" key="2">
    <source>
        <dbReference type="SAM" id="Phobius"/>
    </source>
</evidence>
<feature type="transmembrane region" description="Helical" evidence="2">
    <location>
        <begin position="118"/>
        <end position="138"/>
    </location>
</feature>